<keyword evidence="2" id="KW-1185">Reference proteome</keyword>
<accession>A0A2L2T8T6</accession>
<dbReference type="EMBL" id="LN649232">
    <property type="protein sequence ID" value="CEI40688.1"/>
    <property type="molecule type" value="Genomic_DNA"/>
</dbReference>
<evidence type="ECO:0000313" key="2">
    <source>
        <dbReference type="Proteomes" id="UP000245910"/>
    </source>
</evidence>
<organism evidence="1 2">
    <name type="scientific">Fusarium venenatum</name>
    <dbReference type="NCBI Taxonomy" id="56646"/>
    <lineage>
        <taxon>Eukaryota</taxon>
        <taxon>Fungi</taxon>
        <taxon>Dikarya</taxon>
        <taxon>Ascomycota</taxon>
        <taxon>Pezizomycotina</taxon>
        <taxon>Sordariomycetes</taxon>
        <taxon>Hypocreomycetidae</taxon>
        <taxon>Hypocreales</taxon>
        <taxon>Nectriaceae</taxon>
        <taxon>Fusarium</taxon>
    </lineage>
</organism>
<sequence length="140" mass="15758">MLPENRYDSKVNRIGFLSLVLKYLGDRAVLDTRSTQELYTRRDYLTAMLISPSSVADVDTLRSELGISMAESNMFALRNIESALSSSGTIQRFLFASEGTEKLYSLKDIPARILTTIRHQIKIEGASDKFQICGRDKTNT</sequence>
<dbReference type="Proteomes" id="UP000245910">
    <property type="component" value="Chromosome IIII"/>
</dbReference>
<dbReference type="AlphaFoldDB" id="A0A2L2T8T6"/>
<reference evidence="2" key="1">
    <citation type="submission" date="2014-10" db="EMBL/GenBank/DDBJ databases">
        <authorList>
            <person name="King R."/>
        </authorList>
    </citation>
    <scope>NUCLEOTIDE SEQUENCE [LARGE SCALE GENOMIC DNA]</scope>
    <source>
        <strain evidence="2">A3/5</strain>
    </source>
</reference>
<name>A0A2L2T8T6_9HYPO</name>
<evidence type="ECO:0000313" key="1">
    <source>
        <dbReference type="EMBL" id="CEI40688.1"/>
    </source>
</evidence>
<protein>
    <submittedName>
        <fullName evidence="1">Uncharacterized protein</fullName>
    </submittedName>
</protein>
<proteinExistence type="predicted"/>